<proteinExistence type="predicted"/>
<keyword evidence="3" id="KW-1185">Reference proteome</keyword>
<dbReference type="EMBL" id="WNYA01092732">
    <property type="protein sequence ID" value="KAG8534738.1"/>
    <property type="molecule type" value="Genomic_DNA"/>
</dbReference>
<evidence type="ECO:0000313" key="2">
    <source>
        <dbReference type="EMBL" id="KAG8534738.1"/>
    </source>
</evidence>
<feature type="region of interest" description="Disordered" evidence="1">
    <location>
        <begin position="84"/>
        <end position="105"/>
    </location>
</feature>
<dbReference type="AlphaFoldDB" id="A0AAV6YF11"/>
<organism evidence="2 3">
    <name type="scientific">Engystomops pustulosus</name>
    <name type="common">Tungara frog</name>
    <name type="synonym">Physalaemus pustulosus</name>
    <dbReference type="NCBI Taxonomy" id="76066"/>
    <lineage>
        <taxon>Eukaryota</taxon>
        <taxon>Metazoa</taxon>
        <taxon>Chordata</taxon>
        <taxon>Craniata</taxon>
        <taxon>Vertebrata</taxon>
        <taxon>Euteleostomi</taxon>
        <taxon>Amphibia</taxon>
        <taxon>Batrachia</taxon>
        <taxon>Anura</taxon>
        <taxon>Neobatrachia</taxon>
        <taxon>Hyloidea</taxon>
        <taxon>Leptodactylidae</taxon>
        <taxon>Leiuperinae</taxon>
        <taxon>Engystomops</taxon>
    </lineage>
</organism>
<protein>
    <recommendedName>
        <fullName evidence="4">Secreted protein</fullName>
    </recommendedName>
</protein>
<evidence type="ECO:0000313" key="3">
    <source>
        <dbReference type="Proteomes" id="UP000824782"/>
    </source>
</evidence>
<reference evidence="2" key="1">
    <citation type="thesis" date="2020" institute="ProQuest LLC" country="789 East Eisenhower Parkway, Ann Arbor, MI, USA">
        <title>Comparative Genomics and Chromosome Evolution.</title>
        <authorList>
            <person name="Mudd A.B."/>
        </authorList>
    </citation>
    <scope>NUCLEOTIDE SEQUENCE</scope>
    <source>
        <strain evidence="2">237g6f4</strain>
        <tissue evidence="2">Blood</tissue>
    </source>
</reference>
<feature type="compositionally biased region" description="Basic and acidic residues" evidence="1">
    <location>
        <begin position="43"/>
        <end position="53"/>
    </location>
</feature>
<name>A0AAV6YF11_ENGPU</name>
<evidence type="ECO:0000256" key="1">
    <source>
        <dbReference type="SAM" id="MobiDB-lite"/>
    </source>
</evidence>
<gene>
    <name evidence="2" type="ORF">GDO81_018688</name>
</gene>
<comment type="caution">
    <text evidence="2">The sequence shown here is derived from an EMBL/GenBank/DDBJ whole genome shotgun (WGS) entry which is preliminary data.</text>
</comment>
<feature type="region of interest" description="Disordered" evidence="1">
    <location>
        <begin position="18"/>
        <end position="64"/>
    </location>
</feature>
<sequence>MADLSRFLTVVGVQVLGSAPATGSAPASRVRAQPLRRFGRPPRLQDDRDEGCREAVTGRSSSARGSSLRLCRCGRRWSPLGRCHSSAVRGAEENGREQGGAPRHK</sequence>
<feature type="compositionally biased region" description="Low complexity" evidence="1">
    <location>
        <begin position="18"/>
        <end position="28"/>
    </location>
</feature>
<evidence type="ECO:0008006" key="4">
    <source>
        <dbReference type="Google" id="ProtNLM"/>
    </source>
</evidence>
<dbReference type="Proteomes" id="UP000824782">
    <property type="component" value="Unassembled WGS sequence"/>
</dbReference>
<accession>A0AAV6YF11</accession>